<evidence type="ECO:0000256" key="1">
    <source>
        <dbReference type="ARBA" id="ARBA00008932"/>
    </source>
</evidence>
<dbReference type="InterPro" id="IPR008962">
    <property type="entry name" value="PapD-like_sf"/>
</dbReference>
<dbReference type="RefSeq" id="XP_022946278.1">
    <property type="nucleotide sequence ID" value="XM_023090510.1"/>
</dbReference>
<dbReference type="InterPro" id="IPR013783">
    <property type="entry name" value="Ig-like_fold"/>
</dbReference>
<evidence type="ECO:0000259" key="5">
    <source>
        <dbReference type="PROSITE" id="PS50202"/>
    </source>
</evidence>
<comment type="similarity">
    <text evidence="1">Belongs to the VAMP-associated protein (VAP) (TC 9.B.17) family.</text>
</comment>
<proteinExistence type="inferred from homology"/>
<feature type="domain" description="MSP" evidence="5">
    <location>
        <begin position="5"/>
        <end position="125"/>
    </location>
</feature>
<feature type="compositionally biased region" description="Polar residues" evidence="3">
    <location>
        <begin position="188"/>
        <end position="198"/>
    </location>
</feature>
<feature type="region of interest" description="Disordered" evidence="3">
    <location>
        <begin position="154"/>
        <end position="203"/>
    </location>
</feature>
<dbReference type="Proteomes" id="UP000504609">
    <property type="component" value="Unplaced"/>
</dbReference>
<dbReference type="InterPro" id="IPR000535">
    <property type="entry name" value="MSP_dom"/>
</dbReference>
<dbReference type="GeneID" id="111450409"/>
<dbReference type="KEGG" id="cmos:111450409"/>
<accession>A0A6J1G3A5</accession>
<dbReference type="InterPro" id="IPR016763">
    <property type="entry name" value="VAP"/>
</dbReference>
<feature type="coiled-coil region" evidence="2">
    <location>
        <begin position="387"/>
        <end position="442"/>
    </location>
</feature>
<dbReference type="AlphaFoldDB" id="A0A6J1G3A5"/>
<gene>
    <name evidence="7 8" type="primary">LOC111450409</name>
</gene>
<dbReference type="SUPFAM" id="SSF49354">
    <property type="entry name" value="PapD-like"/>
    <property type="match status" value="1"/>
</dbReference>
<dbReference type="PROSITE" id="PS50202">
    <property type="entry name" value="MSP"/>
    <property type="match status" value="1"/>
</dbReference>
<dbReference type="GO" id="GO:0061817">
    <property type="term" value="P:endoplasmic reticulum-plasma membrane tethering"/>
    <property type="evidence" value="ECO:0007669"/>
    <property type="project" value="TreeGrafter"/>
</dbReference>
<feature type="region of interest" description="Disordered" evidence="3">
    <location>
        <begin position="229"/>
        <end position="273"/>
    </location>
</feature>
<dbReference type="PANTHER" id="PTHR10809">
    <property type="entry name" value="VESICLE-ASSOCIATED MEMBRANE PROTEIN-ASSOCIATED PROTEIN"/>
    <property type="match status" value="1"/>
</dbReference>
<dbReference type="RefSeq" id="XP_022946277.1">
    <property type="nucleotide sequence ID" value="XM_023090509.1"/>
</dbReference>
<dbReference type="GO" id="GO:0090158">
    <property type="term" value="P:endoplasmic reticulum membrane organization"/>
    <property type="evidence" value="ECO:0007669"/>
    <property type="project" value="TreeGrafter"/>
</dbReference>
<protein>
    <submittedName>
        <fullName evidence="7 8">Vesicle-associated protein 2-2-like isoform X1</fullName>
    </submittedName>
</protein>
<dbReference type="FunFam" id="2.60.40.10:FF:000813">
    <property type="entry name" value="Vesicle-associated protein 1-1"/>
    <property type="match status" value="1"/>
</dbReference>
<evidence type="ECO:0000313" key="7">
    <source>
        <dbReference type="RefSeq" id="XP_022946277.1"/>
    </source>
</evidence>
<dbReference type="Pfam" id="PF00635">
    <property type="entry name" value="Motile_Sperm"/>
    <property type="match status" value="1"/>
</dbReference>
<dbReference type="Gene3D" id="2.60.40.10">
    <property type="entry name" value="Immunoglobulins"/>
    <property type="match status" value="1"/>
</dbReference>
<evidence type="ECO:0000313" key="6">
    <source>
        <dbReference type="Proteomes" id="UP000504609"/>
    </source>
</evidence>
<evidence type="ECO:0000313" key="8">
    <source>
        <dbReference type="RefSeq" id="XP_022946278.1"/>
    </source>
</evidence>
<feature type="compositionally biased region" description="Basic and acidic residues" evidence="3">
    <location>
        <begin position="250"/>
        <end position="260"/>
    </location>
</feature>
<keyword evidence="2" id="KW-0175">Coiled coil</keyword>
<keyword evidence="6" id="KW-1185">Reference proteome</keyword>
<keyword evidence="4" id="KW-0472">Membrane</keyword>
<dbReference type="GO" id="GO:0005789">
    <property type="term" value="C:endoplasmic reticulum membrane"/>
    <property type="evidence" value="ECO:0007669"/>
    <property type="project" value="InterPro"/>
</dbReference>
<evidence type="ECO:0000256" key="2">
    <source>
        <dbReference type="SAM" id="Coils"/>
    </source>
</evidence>
<keyword evidence="4" id="KW-1133">Transmembrane helix</keyword>
<feature type="compositionally biased region" description="Basic and acidic residues" evidence="3">
    <location>
        <begin position="231"/>
        <end position="242"/>
    </location>
</feature>
<evidence type="ECO:0000256" key="3">
    <source>
        <dbReference type="SAM" id="MobiDB-lite"/>
    </source>
</evidence>
<keyword evidence="4" id="KW-0812">Transmembrane</keyword>
<dbReference type="PANTHER" id="PTHR10809:SF45">
    <property type="entry name" value="VESICLE-ASSOCIATED PROTEIN 2-2"/>
    <property type="match status" value="1"/>
</dbReference>
<reference evidence="7 8" key="1">
    <citation type="submission" date="2025-04" db="UniProtKB">
        <authorList>
            <consortium name="RefSeq"/>
        </authorList>
    </citation>
    <scope>IDENTIFICATION</scope>
    <source>
        <tissue evidence="7 8">Young leaves</tissue>
    </source>
</reference>
<evidence type="ECO:0000256" key="4">
    <source>
        <dbReference type="SAM" id="Phobius"/>
    </source>
</evidence>
<sequence>MSTKLLHIQPKELQFIFELRKQSTCTVQLANNTHHHVAFKVKTTSPKKYCVRPNVGIILPKSTYEFSVIMQAQRAAPPDMLCRDKFLIQSTIVPSGMTEEDITASMFLKDGGKYIEEDKLKVALISPLNSPLLSPTDDGALGTSMDEVMKLNEHSGPLRDGIATNKTPKLKDQNGSSDEVRSSGVSSLRDQNGQSNEGMTDEASRFKDDFVALKGVRTIEALKPSDQNGALRKEVLPHETSRLMDQNGTSKEELPHEALKPSDQNGALKEELSVEVPKKRVQNGALDWRAYETSNVENLPPTVVDVQSPRPFERIFPEGGLAYKTSHVEDQVPETVAIRPPDFSVKQFPDSVDESLELNNSVSRLQKSAEIKKAAELDLVTLKKAEQLKLVKDIEEMKSKLNEIELKLGEAQGTISMLFESRRLSAQEVKHLKEKLMELSRKGRASNQVGFPPLFICMVALICVVLGFILHH</sequence>
<name>A0A6J1G3A5_CUCMO</name>
<dbReference type="GO" id="GO:0005886">
    <property type="term" value="C:plasma membrane"/>
    <property type="evidence" value="ECO:0007669"/>
    <property type="project" value="TreeGrafter"/>
</dbReference>
<organism evidence="6 7">
    <name type="scientific">Cucurbita moschata</name>
    <name type="common">Winter crookneck squash</name>
    <name type="synonym">Cucurbita pepo var. moschata</name>
    <dbReference type="NCBI Taxonomy" id="3662"/>
    <lineage>
        <taxon>Eukaryota</taxon>
        <taxon>Viridiplantae</taxon>
        <taxon>Streptophyta</taxon>
        <taxon>Embryophyta</taxon>
        <taxon>Tracheophyta</taxon>
        <taxon>Spermatophyta</taxon>
        <taxon>Magnoliopsida</taxon>
        <taxon>eudicotyledons</taxon>
        <taxon>Gunneridae</taxon>
        <taxon>Pentapetalae</taxon>
        <taxon>rosids</taxon>
        <taxon>fabids</taxon>
        <taxon>Cucurbitales</taxon>
        <taxon>Cucurbitaceae</taxon>
        <taxon>Cucurbiteae</taxon>
        <taxon>Cucurbita</taxon>
    </lineage>
</organism>
<feature type="transmembrane region" description="Helical" evidence="4">
    <location>
        <begin position="450"/>
        <end position="470"/>
    </location>
</feature>